<evidence type="ECO:0000256" key="1">
    <source>
        <dbReference type="SAM" id="MobiDB-lite"/>
    </source>
</evidence>
<reference evidence="2" key="2">
    <citation type="journal article" date="2015" name="Data Brief">
        <title>Shoot transcriptome of the giant reed, Arundo donax.</title>
        <authorList>
            <person name="Barrero R.A."/>
            <person name="Guerrero F.D."/>
            <person name="Moolhuijzen P."/>
            <person name="Goolsby J.A."/>
            <person name="Tidwell J."/>
            <person name="Bellgard S.E."/>
            <person name="Bellgard M.I."/>
        </authorList>
    </citation>
    <scope>NUCLEOTIDE SEQUENCE</scope>
    <source>
        <tissue evidence="2">Shoot tissue taken approximately 20 cm above the soil surface</tissue>
    </source>
</reference>
<feature type="compositionally biased region" description="Basic and acidic residues" evidence="1">
    <location>
        <begin position="19"/>
        <end position="34"/>
    </location>
</feature>
<organism evidence="2">
    <name type="scientific">Arundo donax</name>
    <name type="common">Giant reed</name>
    <name type="synonym">Donax arundinaceus</name>
    <dbReference type="NCBI Taxonomy" id="35708"/>
    <lineage>
        <taxon>Eukaryota</taxon>
        <taxon>Viridiplantae</taxon>
        <taxon>Streptophyta</taxon>
        <taxon>Embryophyta</taxon>
        <taxon>Tracheophyta</taxon>
        <taxon>Spermatophyta</taxon>
        <taxon>Magnoliopsida</taxon>
        <taxon>Liliopsida</taxon>
        <taxon>Poales</taxon>
        <taxon>Poaceae</taxon>
        <taxon>PACMAD clade</taxon>
        <taxon>Arundinoideae</taxon>
        <taxon>Arundineae</taxon>
        <taxon>Arundo</taxon>
    </lineage>
</organism>
<reference evidence="2" key="1">
    <citation type="submission" date="2014-09" db="EMBL/GenBank/DDBJ databases">
        <authorList>
            <person name="Magalhaes I.L.F."/>
            <person name="Oliveira U."/>
            <person name="Santos F.R."/>
            <person name="Vidigal T.H.D.A."/>
            <person name="Brescovit A.D."/>
            <person name="Santos A.J."/>
        </authorList>
    </citation>
    <scope>NUCLEOTIDE SEQUENCE</scope>
    <source>
        <tissue evidence="2">Shoot tissue taken approximately 20 cm above the soil surface</tissue>
    </source>
</reference>
<proteinExistence type="predicted"/>
<evidence type="ECO:0000313" key="2">
    <source>
        <dbReference type="EMBL" id="JAD44256.1"/>
    </source>
</evidence>
<accession>A0A0A8ZZI0</accession>
<feature type="compositionally biased region" description="Acidic residues" evidence="1">
    <location>
        <begin position="1"/>
        <end position="10"/>
    </location>
</feature>
<name>A0A0A8ZZI0_ARUDO</name>
<sequence>MAVDEGEDEAVDRAVAPARDARGADKAENLEPHCPRQPFAGFHLALVVVCSSATHTVHGNLEPESPGHTFVT</sequence>
<protein>
    <submittedName>
        <fullName evidence="2">Uncharacterized protein</fullName>
    </submittedName>
</protein>
<dbReference type="AlphaFoldDB" id="A0A0A8ZZI0"/>
<feature type="region of interest" description="Disordered" evidence="1">
    <location>
        <begin position="1"/>
        <end position="34"/>
    </location>
</feature>
<dbReference type="EMBL" id="GBRH01253639">
    <property type="protein sequence ID" value="JAD44256.1"/>
    <property type="molecule type" value="Transcribed_RNA"/>
</dbReference>